<keyword evidence="4" id="KW-1185">Reference proteome</keyword>
<dbReference type="EMBL" id="RDQH01000339">
    <property type="protein sequence ID" value="RXH79745.1"/>
    <property type="molecule type" value="Genomic_DNA"/>
</dbReference>
<dbReference type="PANTHER" id="PTHR22835:SF588">
    <property type="entry name" value="ALPHA-L-FUCOSIDASE 3"/>
    <property type="match status" value="1"/>
</dbReference>
<dbReference type="AlphaFoldDB" id="A0A498ICK0"/>
<evidence type="ECO:0000313" key="3">
    <source>
        <dbReference type="EMBL" id="RXH79745.1"/>
    </source>
</evidence>
<evidence type="ECO:0008006" key="5">
    <source>
        <dbReference type="Google" id="ProtNLM"/>
    </source>
</evidence>
<dbReference type="Gene3D" id="3.40.50.1110">
    <property type="entry name" value="SGNH hydrolase"/>
    <property type="match status" value="2"/>
</dbReference>
<organism evidence="3 4">
    <name type="scientific">Malus domestica</name>
    <name type="common">Apple</name>
    <name type="synonym">Pyrus malus</name>
    <dbReference type="NCBI Taxonomy" id="3750"/>
    <lineage>
        <taxon>Eukaryota</taxon>
        <taxon>Viridiplantae</taxon>
        <taxon>Streptophyta</taxon>
        <taxon>Embryophyta</taxon>
        <taxon>Tracheophyta</taxon>
        <taxon>Spermatophyta</taxon>
        <taxon>Magnoliopsida</taxon>
        <taxon>eudicotyledons</taxon>
        <taxon>Gunneridae</taxon>
        <taxon>Pentapetalae</taxon>
        <taxon>rosids</taxon>
        <taxon>fabids</taxon>
        <taxon>Rosales</taxon>
        <taxon>Rosaceae</taxon>
        <taxon>Amygdaloideae</taxon>
        <taxon>Maleae</taxon>
        <taxon>Malus</taxon>
    </lineage>
</organism>
<comment type="caution">
    <text evidence="3">The sequence shown here is derived from an EMBL/GenBank/DDBJ whole genome shotgun (WGS) entry which is preliminary data.</text>
</comment>
<evidence type="ECO:0000313" key="4">
    <source>
        <dbReference type="Proteomes" id="UP000290289"/>
    </source>
</evidence>
<sequence>MSTTQGKAYVPDVLNQFNSIVKYIYDQGGRYFWIHNTGSIGCLPYVLDHVPIADAIQAAGGKYNFNKHIGCAGKIRVHGKDALVGRGCQDPSLWVNWVGVHFTQAANKRVFDQMVVLDAQIIVVTVLVSLSLSLALISLVLASTSCKFPAVFNFGDSNSDTGGFSAAGPPHGQSYFHRPAGSYCDGRLRISDSMGSNLTHGANFATLSSTIRPPNTTLRQSGISPISLTVQHNEFYIFPSRSQIVRVKVRNTTYTRIVFSSAANCTLLKSECGELISLILQQYNMIFNVSSINFNVGVGYLNN</sequence>
<evidence type="ECO:0000256" key="2">
    <source>
        <dbReference type="SAM" id="Phobius"/>
    </source>
</evidence>
<reference evidence="3 4" key="1">
    <citation type="submission" date="2018-10" db="EMBL/GenBank/DDBJ databases">
        <title>A high-quality apple genome assembly.</title>
        <authorList>
            <person name="Hu J."/>
        </authorList>
    </citation>
    <scope>NUCLEOTIDE SEQUENCE [LARGE SCALE GENOMIC DNA]</scope>
    <source>
        <strain evidence="4">cv. HFTH1</strain>
        <tissue evidence="3">Young leaf</tissue>
    </source>
</reference>
<evidence type="ECO:0000256" key="1">
    <source>
        <dbReference type="ARBA" id="ARBA00008668"/>
    </source>
</evidence>
<dbReference type="Proteomes" id="UP000290289">
    <property type="component" value="Chromosome 13"/>
</dbReference>
<dbReference type="PANTHER" id="PTHR22835">
    <property type="entry name" value="ZINC FINGER FYVE DOMAIN CONTAINING PROTEIN"/>
    <property type="match status" value="1"/>
</dbReference>
<gene>
    <name evidence="3" type="ORF">DVH24_040892</name>
</gene>
<dbReference type="InterPro" id="IPR036514">
    <property type="entry name" value="SGNH_hydro_sf"/>
</dbReference>
<feature type="transmembrane region" description="Helical" evidence="2">
    <location>
        <begin position="115"/>
        <end position="141"/>
    </location>
</feature>
<keyword evidence="2" id="KW-0812">Transmembrane</keyword>
<protein>
    <recommendedName>
        <fullName evidence="5">Alpha-L-fucosidase</fullName>
    </recommendedName>
</protein>
<keyword evidence="2" id="KW-1133">Transmembrane helix</keyword>
<proteinExistence type="inferred from homology"/>
<name>A0A498ICK0_MALDO</name>
<accession>A0A498ICK0</accession>
<keyword evidence="2" id="KW-0472">Membrane</keyword>
<comment type="similarity">
    <text evidence="1">Belongs to the 'GDSL' lipolytic enzyme family.</text>
</comment>